<accession>A0A2P9HRF0</accession>
<dbReference type="InterPro" id="IPR036291">
    <property type="entry name" value="NAD(P)-bd_dom_sf"/>
</dbReference>
<feature type="domain" description="Quinate/shikimate 5-dehydrogenase/glutamyl-tRNA reductase" evidence="9">
    <location>
        <begin position="127"/>
        <end position="198"/>
    </location>
</feature>
<feature type="binding site" evidence="8">
    <location>
        <position position="69"/>
    </location>
    <ligand>
        <name>shikimate</name>
        <dbReference type="ChEBI" id="CHEBI:36208"/>
    </ligand>
</feature>
<dbReference type="InterPro" id="IPR022893">
    <property type="entry name" value="Shikimate_DH_fam"/>
</dbReference>
<evidence type="ECO:0000256" key="3">
    <source>
        <dbReference type="ARBA" id="ARBA00022605"/>
    </source>
</evidence>
<comment type="similarity">
    <text evidence="8">Belongs to the shikimate dehydrogenase family.</text>
</comment>
<feature type="binding site" evidence="8">
    <location>
        <position position="232"/>
    </location>
    <ligand>
        <name>shikimate</name>
        <dbReference type="ChEBI" id="CHEBI:36208"/>
    </ligand>
</feature>
<dbReference type="Gene3D" id="3.40.50.10860">
    <property type="entry name" value="Leucine Dehydrogenase, chain A, domain 1"/>
    <property type="match status" value="1"/>
</dbReference>
<dbReference type="NCBIfam" id="TIGR00507">
    <property type="entry name" value="aroE"/>
    <property type="match status" value="1"/>
</dbReference>
<dbReference type="GO" id="GO:0050661">
    <property type="term" value="F:NADP binding"/>
    <property type="evidence" value="ECO:0007669"/>
    <property type="project" value="InterPro"/>
</dbReference>
<dbReference type="Pfam" id="PF01488">
    <property type="entry name" value="Shikimate_DH"/>
    <property type="match status" value="1"/>
</dbReference>
<dbReference type="Pfam" id="PF18317">
    <property type="entry name" value="SDH_C"/>
    <property type="match status" value="1"/>
</dbReference>
<dbReference type="GO" id="GO:0009073">
    <property type="term" value="P:aromatic amino acid family biosynthetic process"/>
    <property type="evidence" value="ECO:0007669"/>
    <property type="project" value="UniProtKB-KW"/>
</dbReference>
<feature type="binding site" evidence="8">
    <location>
        <begin position="134"/>
        <end position="138"/>
    </location>
    <ligand>
        <name>NADP(+)</name>
        <dbReference type="ChEBI" id="CHEBI:58349"/>
    </ligand>
</feature>
<keyword evidence="6 8" id="KW-0057">Aromatic amino acid biosynthesis</keyword>
<dbReference type="NCBIfam" id="NF001312">
    <property type="entry name" value="PRK00258.1-4"/>
    <property type="match status" value="1"/>
</dbReference>
<evidence type="ECO:0000259" key="11">
    <source>
        <dbReference type="Pfam" id="PF18317"/>
    </source>
</evidence>
<dbReference type="CDD" id="cd01065">
    <property type="entry name" value="NAD_bind_Shikimate_DH"/>
    <property type="match status" value="1"/>
</dbReference>
<dbReference type="InterPro" id="IPR046346">
    <property type="entry name" value="Aminoacid_DH-like_N_sf"/>
</dbReference>
<dbReference type="GO" id="GO:0009423">
    <property type="term" value="P:chorismate biosynthetic process"/>
    <property type="evidence" value="ECO:0007669"/>
    <property type="project" value="UniProtKB-UniRule"/>
</dbReference>
<comment type="subunit">
    <text evidence="8">Homodimer.</text>
</comment>
<dbReference type="Gene3D" id="3.40.50.720">
    <property type="entry name" value="NAD(P)-binding Rossmann-like Domain"/>
    <property type="match status" value="1"/>
</dbReference>
<feature type="binding site" evidence="8">
    <location>
        <begin position="158"/>
        <end position="163"/>
    </location>
    <ligand>
        <name>NADP(+)</name>
        <dbReference type="ChEBI" id="CHEBI:58349"/>
    </ligand>
</feature>
<sequence>MADTTSVAGPKAFVTGFPIKHSRSPLIHGFWLETLGIDGSYQPIEVKPEDFAAFAAALAANGFAGGNVTIPHKEAAFAAAESLDGAATAIGAVNTLWFEGGRLRGGNTDAYGFAANLDDYAPGWDNAETALVLGAGGASRAVVHALLSRGFSKVWIANRTASRAEELAAHFGAAVSASGWDAAQQRVADAGLIVNTTSLGMSGHGGDQDDEGRFPLDLSVAAEGVIATDIVYVPLKTPFLKAAEEAGLNTVDGLGMLLHQAVPGFERWFGQKPEVTAALREHILADMAKAGAL</sequence>
<evidence type="ECO:0000256" key="2">
    <source>
        <dbReference type="ARBA" id="ARBA00012962"/>
    </source>
</evidence>
<dbReference type="InterPro" id="IPR011342">
    <property type="entry name" value="Shikimate_DH"/>
</dbReference>
<dbReference type="SUPFAM" id="SSF53223">
    <property type="entry name" value="Aminoacid dehydrogenase-like, N-terminal domain"/>
    <property type="match status" value="1"/>
</dbReference>
<dbReference type="SUPFAM" id="SSF51735">
    <property type="entry name" value="NAD(P)-binding Rossmann-fold domains"/>
    <property type="match status" value="1"/>
</dbReference>
<evidence type="ECO:0000313" key="13">
    <source>
        <dbReference type="Proteomes" id="UP000246073"/>
    </source>
</evidence>
<evidence type="ECO:0000256" key="8">
    <source>
        <dbReference type="HAMAP-Rule" id="MF_00222"/>
    </source>
</evidence>
<dbReference type="GO" id="GO:0019632">
    <property type="term" value="P:shikimate metabolic process"/>
    <property type="evidence" value="ECO:0007669"/>
    <property type="project" value="InterPro"/>
</dbReference>
<evidence type="ECO:0000256" key="5">
    <source>
        <dbReference type="ARBA" id="ARBA00023002"/>
    </source>
</evidence>
<evidence type="ECO:0000256" key="4">
    <source>
        <dbReference type="ARBA" id="ARBA00022857"/>
    </source>
</evidence>
<dbReference type="UniPathway" id="UPA00053">
    <property type="reaction ID" value="UER00087"/>
</dbReference>
<dbReference type="Pfam" id="PF08501">
    <property type="entry name" value="Shikimate_dh_N"/>
    <property type="match status" value="1"/>
</dbReference>
<dbReference type="Proteomes" id="UP000246073">
    <property type="component" value="Unassembled WGS sequence"/>
</dbReference>
<dbReference type="EMBL" id="OOFM01000005">
    <property type="protein sequence ID" value="SPL66661.1"/>
    <property type="molecule type" value="Genomic_DNA"/>
</dbReference>
<name>A0A2P9HRF0_9HYPH</name>
<feature type="binding site" evidence="8">
    <location>
        <position position="253"/>
    </location>
    <ligand>
        <name>NADP(+)</name>
        <dbReference type="ChEBI" id="CHEBI:58349"/>
    </ligand>
</feature>
<comment type="catalytic activity">
    <reaction evidence="7 8">
        <text>shikimate + NADP(+) = 3-dehydroshikimate + NADPH + H(+)</text>
        <dbReference type="Rhea" id="RHEA:17737"/>
        <dbReference type="ChEBI" id="CHEBI:15378"/>
        <dbReference type="ChEBI" id="CHEBI:16630"/>
        <dbReference type="ChEBI" id="CHEBI:36208"/>
        <dbReference type="ChEBI" id="CHEBI:57783"/>
        <dbReference type="ChEBI" id="CHEBI:58349"/>
        <dbReference type="EC" id="1.1.1.25"/>
    </reaction>
</comment>
<dbReference type="GO" id="GO:0005829">
    <property type="term" value="C:cytosol"/>
    <property type="evidence" value="ECO:0007669"/>
    <property type="project" value="TreeGrafter"/>
</dbReference>
<organism evidence="12 13">
    <name type="scientific">Ochrobactrum soli</name>
    <dbReference type="NCBI Taxonomy" id="2448455"/>
    <lineage>
        <taxon>Bacteria</taxon>
        <taxon>Pseudomonadati</taxon>
        <taxon>Pseudomonadota</taxon>
        <taxon>Alphaproteobacteria</taxon>
        <taxon>Hyphomicrobiales</taxon>
        <taxon>Brucellaceae</taxon>
        <taxon>Brucella/Ochrobactrum group</taxon>
        <taxon>Ochrobactrum</taxon>
    </lineage>
</organism>
<comment type="caution">
    <text evidence="8">Lacks conserved residue(s) required for the propagation of feature annotation.</text>
</comment>
<gene>
    <name evidence="8" type="primary">aroE</name>
    <name evidence="12" type="ORF">OHAE_2528</name>
</gene>
<feature type="binding site" evidence="8">
    <location>
        <position position="260"/>
    </location>
    <ligand>
        <name>shikimate</name>
        <dbReference type="ChEBI" id="CHEBI:36208"/>
    </ligand>
</feature>
<reference evidence="13" key="1">
    <citation type="submission" date="2017-12" db="EMBL/GenBank/DDBJ databases">
        <authorList>
            <person name="Diaz M."/>
        </authorList>
    </citation>
    <scope>NUCLEOTIDE SEQUENCE [LARGE SCALE GENOMIC DNA]</scope>
    <source>
        <strain evidence="13">FI11154</strain>
    </source>
</reference>
<feature type="binding site" evidence="8">
    <location>
        <begin position="22"/>
        <end position="24"/>
    </location>
    <ligand>
        <name>shikimate</name>
        <dbReference type="ChEBI" id="CHEBI:36208"/>
    </ligand>
</feature>
<evidence type="ECO:0000256" key="1">
    <source>
        <dbReference type="ARBA" id="ARBA00004871"/>
    </source>
</evidence>
<evidence type="ECO:0000259" key="9">
    <source>
        <dbReference type="Pfam" id="PF01488"/>
    </source>
</evidence>
<comment type="function">
    <text evidence="8">Involved in the biosynthesis of the chorismate, which leads to the biosynthesis of aromatic amino acids. Catalyzes the reversible NADPH linked reduction of 3-dehydroshikimate (DHSA) to yield shikimate (SA).</text>
</comment>
<evidence type="ECO:0000259" key="10">
    <source>
        <dbReference type="Pfam" id="PF08501"/>
    </source>
</evidence>
<dbReference type="GO" id="GO:0008652">
    <property type="term" value="P:amino acid biosynthetic process"/>
    <property type="evidence" value="ECO:0007669"/>
    <property type="project" value="UniProtKB-KW"/>
</dbReference>
<dbReference type="HAMAP" id="MF_00222">
    <property type="entry name" value="Shikimate_DH_AroE"/>
    <property type="match status" value="1"/>
</dbReference>
<proteinExistence type="inferred from homology"/>
<protein>
    <recommendedName>
        <fullName evidence="2 8">Shikimate dehydrogenase (NADP(+))</fullName>
        <shortName evidence="8">SDH</shortName>
        <ecNumber evidence="2 8">1.1.1.25</ecNumber>
    </recommendedName>
</protein>
<keyword evidence="4 8" id="KW-0521">NADP</keyword>
<feature type="active site" description="Proton acceptor" evidence="8">
    <location>
        <position position="73"/>
    </location>
</feature>
<dbReference type="PANTHER" id="PTHR21089:SF1">
    <property type="entry name" value="BIFUNCTIONAL 3-DEHYDROQUINATE DEHYDRATASE_SHIKIMATE DEHYDROGENASE, CHLOROPLASTIC"/>
    <property type="match status" value="1"/>
</dbReference>
<feature type="binding site" evidence="8">
    <location>
        <position position="230"/>
    </location>
    <ligand>
        <name>NADP(+)</name>
        <dbReference type="ChEBI" id="CHEBI:58349"/>
    </ligand>
</feature>
<dbReference type="EC" id="1.1.1.25" evidence="2 8"/>
<dbReference type="InterPro" id="IPR006151">
    <property type="entry name" value="Shikm_DH/Glu-tRNA_Rdtase"/>
</dbReference>
<evidence type="ECO:0000256" key="7">
    <source>
        <dbReference type="ARBA" id="ARBA00049442"/>
    </source>
</evidence>
<keyword evidence="3 8" id="KW-0028">Amino-acid biosynthesis</keyword>
<feature type="domain" description="SDH C-terminal" evidence="11">
    <location>
        <begin position="253"/>
        <end position="277"/>
    </location>
</feature>
<dbReference type="InterPro" id="IPR013708">
    <property type="entry name" value="Shikimate_DH-bd_N"/>
</dbReference>
<feature type="domain" description="Shikimate dehydrogenase substrate binding N-terminal" evidence="10">
    <location>
        <begin position="14"/>
        <end position="96"/>
    </location>
</feature>
<dbReference type="RefSeq" id="WP_109370023.1">
    <property type="nucleotide sequence ID" value="NZ_OOFM01000005.1"/>
</dbReference>
<evidence type="ECO:0000313" key="12">
    <source>
        <dbReference type="EMBL" id="SPL66661.1"/>
    </source>
</evidence>
<dbReference type="GO" id="GO:0004764">
    <property type="term" value="F:shikimate 3-dehydrogenase (NADP+) activity"/>
    <property type="evidence" value="ECO:0007669"/>
    <property type="project" value="UniProtKB-UniRule"/>
</dbReference>
<evidence type="ECO:0000256" key="6">
    <source>
        <dbReference type="ARBA" id="ARBA00023141"/>
    </source>
</evidence>
<dbReference type="AlphaFoldDB" id="A0A2P9HRF0"/>
<keyword evidence="5 8" id="KW-0560">Oxidoreductase</keyword>
<feature type="binding site" evidence="8">
    <location>
        <position position="109"/>
    </location>
    <ligand>
        <name>shikimate</name>
        <dbReference type="ChEBI" id="CHEBI:36208"/>
    </ligand>
</feature>
<dbReference type="InterPro" id="IPR041121">
    <property type="entry name" value="SDH_C"/>
</dbReference>
<dbReference type="PANTHER" id="PTHR21089">
    <property type="entry name" value="SHIKIMATE DEHYDROGENASE"/>
    <property type="match status" value="1"/>
</dbReference>
<feature type="binding site" evidence="8">
    <location>
        <position position="94"/>
    </location>
    <ligand>
        <name>shikimate</name>
        <dbReference type="ChEBI" id="CHEBI:36208"/>
    </ligand>
</feature>
<comment type="pathway">
    <text evidence="1 8">Metabolic intermediate biosynthesis; chorismate biosynthesis; chorismate from D-erythrose 4-phosphate and phosphoenolpyruvate: step 4/7.</text>
</comment>